<feature type="signal peptide" evidence="1">
    <location>
        <begin position="1"/>
        <end position="17"/>
    </location>
</feature>
<accession>A0A915MU60</accession>
<name>A0A915MU60_MELJA</name>
<keyword evidence="2" id="KW-1185">Reference proteome</keyword>
<dbReference type="WBParaSite" id="scaffold53636_cov305.g25574">
    <property type="protein sequence ID" value="scaffold53636_cov305.g25574"/>
    <property type="gene ID" value="scaffold53636_cov305.g25574"/>
</dbReference>
<sequence>MVNIILLTVSFLTATLLIEFGVNSMKSIRLGESSKISKVSKLKNWVKGSSSSKEKPKKKILLLADKFSTHYNFAVTLANVLNLKGGFEVYFVVVNYDNKVIEPKPLEGVQFIEVPYVYDAQYEEGFVNTPPIAKWGEREVFNEEIFFKLIGFYMFSFHKAIIENPQVTIDGKNVQIFDWLKEKGQEKFFDLGMAEFSETTGAFLLFEQIDNFKDDAEIQYDKIPKIGDLLRKSRYYLTNVHPIGQYYFSKMSKRIVNIGGVEGEMEDYIKNKKIPKTKQDVPESSNRQLLGDFPRNKEEETWIYK</sequence>
<dbReference type="AlphaFoldDB" id="A0A915MU60"/>
<proteinExistence type="predicted"/>
<evidence type="ECO:0000313" key="2">
    <source>
        <dbReference type="Proteomes" id="UP000887561"/>
    </source>
</evidence>
<keyword evidence="1" id="KW-0732">Signal</keyword>
<feature type="chain" id="PRO_5037183102" evidence="1">
    <location>
        <begin position="18"/>
        <end position="305"/>
    </location>
</feature>
<evidence type="ECO:0000313" key="3">
    <source>
        <dbReference type="WBParaSite" id="scaffold53636_cov305.g25574"/>
    </source>
</evidence>
<organism evidence="2 3">
    <name type="scientific">Meloidogyne javanica</name>
    <name type="common">Root-knot nematode worm</name>
    <dbReference type="NCBI Taxonomy" id="6303"/>
    <lineage>
        <taxon>Eukaryota</taxon>
        <taxon>Metazoa</taxon>
        <taxon>Ecdysozoa</taxon>
        <taxon>Nematoda</taxon>
        <taxon>Chromadorea</taxon>
        <taxon>Rhabditida</taxon>
        <taxon>Tylenchina</taxon>
        <taxon>Tylenchomorpha</taxon>
        <taxon>Tylenchoidea</taxon>
        <taxon>Meloidogynidae</taxon>
        <taxon>Meloidogyninae</taxon>
        <taxon>Meloidogyne</taxon>
        <taxon>Meloidogyne incognita group</taxon>
    </lineage>
</organism>
<dbReference type="Proteomes" id="UP000887561">
    <property type="component" value="Unplaced"/>
</dbReference>
<reference evidence="3" key="1">
    <citation type="submission" date="2022-11" db="UniProtKB">
        <authorList>
            <consortium name="WormBaseParasite"/>
        </authorList>
    </citation>
    <scope>IDENTIFICATION</scope>
</reference>
<evidence type="ECO:0000256" key="1">
    <source>
        <dbReference type="SAM" id="SignalP"/>
    </source>
</evidence>
<protein>
    <submittedName>
        <fullName evidence="3">Glucuronosyltransferase</fullName>
    </submittedName>
</protein>